<name>A7J7R3_PBCVF</name>
<dbReference type="GO" id="GO:0016787">
    <property type="term" value="F:hydrolase activity"/>
    <property type="evidence" value="ECO:0007669"/>
    <property type="project" value="UniProtKB-KW"/>
</dbReference>
<dbReference type="OrthoDB" id="25784at10239"/>
<dbReference type="RefSeq" id="YP_001426191.1">
    <property type="nucleotide sequence ID" value="NC_008603.1"/>
</dbReference>
<evidence type="ECO:0000256" key="1">
    <source>
        <dbReference type="ARBA" id="ARBA00010045"/>
    </source>
</evidence>
<dbReference type="SUPFAM" id="SSF82771">
    <property type="entry name" value="GIY-YIG endonuclease"/>
    <property type="match status" value="1"/>
</dbReference>
<dbReference type="InterPro" id="IPR035901">
    <property type="entry name" value="GIY-YIG_endonuc_sf"/>
</dbReference>
<dbReference type="Gene3D" id="3.40.1440.10">
    <property type="entry name" value="GIY-YIG endonuclease"/>
    <property type="match status" value="1"/>
</dbReference>
<dbReference type="SMART" id="SM00497">
    <property type="entry name" value="IENR1"/>
    <property type="match status" value="1"/>
</dbReference>
<dbReference type="InterPro" id="IPR036388">
    <property type="entry name" value="WH-like_DNA-bd_sf"/>
</dbReference>
<evidence type="ECO:0000259" key="6">
    <source>
        <dbReference type="SMART" id="SM00465"/>
    </source>
</evidence>
<dbReference type="KEGG" id="vg:5364398"/>
<accession>A7J7R3</accession>
<keyword evidence="4" id="KW-0378">Hydrolase</keyword>
<sequence>MGFIYKLTYKKSGKAYIGQTIRPIHKRLEEHQLPNSECVAISRAIQKYGWENFDKEWYEVPNEDLNFYEEMLVALLGTLSPDGYNLKEGGGSSGKLSEESKQKMSKARIGKTHTDETKQKMSEAQLGEKHYNYGKTLSEDHKKKISEAQLGEKHYNYGRTLSEKTRQKISKAHDGKTLSGEIKQKISKALTGKKNHFYGKTHDKKTRQKISKVHSGKTLTEDHKKKLSETHIGQKNHMSKKVYQYTTDGTYIGWFASVGEAARYINKSSSSIRRCARDAQKTAHGFKWSYIEL</sequence>
<dbReference type="SMART" id="SM00465">
    <property type="entry name" value="GIYc"/>
    <property type="match status" value="1"/>
</dbReference>
<dbReference type="InterPro" id="IPR000305">
    <property type="entry name" value="GIY-YIG_endonuc"/>
</dbReference>
<dbReference type="Pfam" id="PF07453">
    <property type="entry name" value="NUMOD1"/>
    <property type="match status" value="1"/>
</dbReference>
<gene>
    <name evidence="8" type="primary">N559R</name>
    <name evidence="8" type="ORF">FR483_N559R</name>
</gene>
<dbReference type="GO" id="GO:0004519">
    <property type="term" value="F:endonuclease activity"/>
    <property type="evidence" value="ECO:0007669"/>
    <property type="project" value="UniProtKB-KW"/>
</dbReference>
<feature type="domain" description="Nuclease associated modular" evidence="7">
    <location>
        <begin position="174"/>
        <end position="190"/>
    </location>
</feature>
<feature type="domain" description="Nuclease associated modular" evidence="7">
    <location>
        <begin position="198"/>
        <end position="214"/>
    </location>
</feature>
<feature type="domain" description="Nuclease associated modular" evidence="7">
    <location>
        <begin position="215"/>
        <end position="231"/>
    </location>
</feature>
<feature type="domain" description="Nuclease associated modular" evidence="7">
    <location>
        <begin position="109"/>
        <end position="125"/>
    </location>
</feature>
<feature type="domain" description="Nuclease associated modular" evidence="7">
    <location>
        <begin position="133"/>
        <end position="149"/>
    </location>
</feature>
<organismHost>
    <name type="scientific">Paramecium bursaria</name>
    <dbReference type="NCBI Taxonomy" id="74790"/>
</organismHost>
<dbReference type="InterPro" id="IPR006350">
    <property type="entry name" value="Intron_endoG1"/>
</dbReference>
<dbReference type="NCBIfam" id="TIGR01453">
    <property type="entry name" value="grpIintron_endo"/>
    <property type="match status" value="1"/>
</dbReference>
<keyword evidence="2" id="KW-0540">Nuclease</keyword>
<dbReference type="Gene3D" id="1.10.10.10">
    <property type="entry name" value="Winged helix-like DNA-binding domain superfamily/Winged helix DNA-binding domain"/>
    <property type="match status" value="1"/>
</dbReference>
<dbReference type="GeneID" id="5364398"/>
<evidence type="ECO:0000313" key="9">
    <source>
        <dbReference type="Proteomes" id="UP000204095"/>
    </source>
</evidence>
<comment type="similarity">
    <text evidence="1">To endonucleases of group I introns of fungi and phage.</text>
</comment>
<dbReference type="GO" id="GO:0003677">
    <property type="term" value="F:DNA binding"/>
    <property type="evidence" value="ECO:0007669"/>
    <property type="project" value="InterPro"/>
</dbReference>
<evidence type="ECO:0000256" key="3">
    <source>
        <dbReference type="ARBA" id="ARBA00022759"/>
    </source>
</evidence>
<dbReference type="CDD" id="cd10443">
    <property type="entry name" value="GIY-YIG_HE_Tlr8p_PBC-V_like"/>
    <property type="match status" value="1"/>
</dbReference>
<keyword evidence="3" id="KW-0255">Endonuclease</keyword>
<dbReference type="InterPro" id="IPR010896">
    <property type="entry name" value="NUMOD1"/>
</dbReference>
<feature type="domain" description="GIY-YIG" evidence="6">
    <location>
        <begin position="1"/>
        <end position="90"/>
    </location>
</feature>
<dbReference type="InterPro" id="IPR003611">
    <property type="entry name" value="NUMOD3"/>
</dbReference>
<evidence type="ECO:0000256" key="2">
    <source>
        <dbReference type="ARBA" id="ARBA00022722"/>
    </source>
</evidence>
<proteinExistence type="predicted"/>
<dbReference type="EMBL" id="DQ890022">
    <property type="protein sequence ID" value="ABT15844.1"/>
    <property type="molecule type" value="Genomic_DNA"/>
</dbReference>
<dbReference type="SMART" id="SM00496">
    <property type="entry name" value="IENR2"/>
    <property type="match status" value="7"/>
</dbReference>
<feature type="domain" description="Nuclease associated modular" evidence="7">
    <location>
        <begin position="92"/>
        <end position="108"/>
    </location>
</feature>
<evidence type="ECO:0000256" key="4">
    <source>
        <dbReference type="ARBA" id="ARBA00022801"/>
    </source>
</evidence>
<feature type="domain" description="Nuclease associated modular" evidence="7">
    <location>
        <begin position="157"/>
        <end position="173"/>
    </location>
</feature>
<dbReference type="Pfam" id="PF01541">
    <property type="entry name" value="GIY-YIG"/>
    <property type="match status" value="1"/>
</dbReference>
<reference evidence="8 9" key="1">
    <citation type="journal article" date="2007" name="Virology">
        <title>Sequence and annotation of the 314-kb MT325 and the 321-kb FR483 viruses that infect Chlorella Pbi.</title>
        <authorList>
            <person name="Fitzgerald L.A."/>
            <person name="Graves M.V."/>
            <person name="Li X."/>
            <person name="Feldblyum T."/>
            <person name="Hartigan J."/>
            <person name="Van Etten J.L."/>
        </authorList>
    </citation>
    <scope>NUCLEOTIDE SEQUENCE [LARGE SCALE GENOMIC DNA]</scope>
    <source>
        <strain evidence="8 9">FR483</strain>
    </source>
</reference>
<dbReference type="Proteomes" id="UP000204095">
    <property type="component" value="Segment"/>
</dbReference>
<evidence type="ECO:0000256" key="5">
    <source>
        <dbReference type="SAM" id="MobiDB-lite"/>
    </source>
</evidence>
<feature type="region of interest" description="Disordered" evidence="5">
    <location>
        <begin position="86"/>
        <end position="120"/>
    </location>
</feature>
<protein>
    <submittedName>
        <fullName evidence="8">Uncharacterized protein N559R</fullName>
    </submittedName>
</protein>
<dbReference type="SUPFAM" id="SSF64496">
    <property type="entry name" value="DNA-binding domain of intron-encoded endonucleases"/>
    <property type="match status" value="4"/>
</dbReference>
<organism evidence="8 9">
    <name type="scientific">Paramecium bursaria Chlorella virus FR483</name>
    <name type="common">PBCV-FR483</name>
    <dbReference type="NCBI Taxonomy" id="399781"/>
    <lineage>
        <taxon>Viruses</taxon>
        <taxon>Varidnaviria</taxon>
        <taxon>Bamfordvirae</taxon>
        <taxon>Nucleocytoviricota</taxon>
        <taxon>Megaviricetes</taxon>
        <taxon>Algavirales</taxon>
        <taxon>Phycodnaviridae</taxon>
        <taxon>Chlorovirus</taxon>
        <taxon>Chlorovirus conductrix</taxon>
        <taxon>Paramecium bursaria Chlorella virus A1</taxon>
    </lineage>
</organism>
<evidence type="ECO:0000259" key="7">
    <source>
        <dbReference type="SMART" id="SM00496"/>
    </source>
</evidence>
<evidence type="ECO:0000313" key="8">
    <source>
        <dbReference type="EMBL" id="ABT15844.1"/>
    </source>
</evidence>
<dbReference type="InterPro" id="IPR003647">
    <property type="entry name" value="Intron_nuc_1_rpt"/>
</dbReference>
<dbReference type="Pfam" id="PF07460">
    <property type="entry name" value="NUMOD3"/>
    <property type="match status" value="3"/>
</dbReference>